<dbReference type="InterPro" id="IPR011812">
    <property type="entry name" value="Pep_trsgly"/>
</dbReference>
<dbReference type="PANTHER" id="PTHR30400:SF0">
    <property type="entry name" value="BIOSYNTHETIC PEPTIDOGLYCAN TRANSGLYCOSYLASE"/>
    <property type="match status" value="1"/>
</dbReference>
<evidence type="ECO:0000256" key="5">
    <source>
        <dbReference type="ARBA" id="ARBA00022692"/>
    </source>
</evidence>
<dbReference type="SUPFAM" id="SSF53955">
    <property type="entry name" value="Lysozyme-like"/>
    <property type="match status" value="1"/>
</dbReference>
<evidence type="ECO:0000256" key="7">
    <source>
        <dbReference type="ARBA" id="ARBA00022984"/>
    </source>
</evidence>
<dbReference type="GO" id="GO:0016763">
    <property type="term" value="F:pentosyltransferase activity"/>
    <property type="evidence" value="ECO:0007669"/>
    <property type="project" value="InterPro"/>
</dbReference>
<dbReference type="InterPro" id="IPR001264">
    <property type="entry name" value="Glyco_trans_51"/>
</dbReference>
<evidence type="ECO:0000313" key="13">
    <source>
        <dbReference type="EMBL" id="HGZ44062.1"/>
    </source>
</evidence>
<dbReference type="InterPro" id="IPR023346">
    <property type="entry name" value="Lysozyme-like_dom_sf"/>
</dbReference>
<dbReference type="InterPro" id="IPR036950">
    <property type="entry name" value="PBP_transglycosylase"/>
</dbReference>
<keyword evidence="10" id="KW-0961">Cell wall biogenesis/degradation</keyword>
<keyword evidence="5" id="KW-0812">Transmembrane</keyword>
<proteinExistence type="predicted"/>
<keyword evidence="4" id="KW-0808">Transferase</keyword>
<evidence type="ECO:0000256" key="2">
    <source>
        <dbReference type="ARBA" id="ARBA00022519"/>
    </source>
</evidence>
<evidence type="ECO:0000256" key="10">
    <source>
        <dbReference type="ARBA" id="ARBA00023316"/>
    </source>
</evidence>
<dbReference type="GO" id="GO:0009252">
    <property type="term" value="P:peptidoglycan biosynthetic process"/>
    <property type="evidence" value="ECO:0007669"/>
    <property type="project" value="UniProtKB-KW"/>
</dbReference>
<keyword evidence="7" id="KW-0573">Peptidoglycan synthesis</keyword>
<feature type="compositionally biased region" description="Basic and acidic residues" evidence="11">
    <location>
        <begin position="133"/>
        <end position="142"/>
    </location>
</feature>
<accession>A0A832MKS1</accession>
<keyword evidence="6" id="KW-0133">Cell shape</keyword>
<keyword evidence="1" id="KW-1003">Cell membrane</keyword>
<evidence type="ECO:0000259" key="12">
    <source>
        <dbReference type="Pfam" id="PF00912"/>
    </source>
</evidence>
<feature type="region of interest" description="Disordered" evidence="11">
    <location>
        <begin position="119"/>
        <end position="143"/>
    </location>
</feature>
<reference evidence="13" key="1">
    <citation type="journal article" date="2020" name="mSystems">
        <title>Genome- and Community-Level Interaction Insights into Carbon Utilization and Element Cycling Functions of Hydrothermarchaeota in Hydrothermal Sediment.</title>
        <authorList>
            <person name="Zhou Z."/>
            <person name="Liu Y."/>
            <person name="Xu W."/>
            <person name="Pan J."/>
            <person name="Luo Z.H."/>
            <person name="Li M."/>
        </authorList>
    </citation>
    <scope>NUCLEOTIDE SEQUENCE [LARGE SCALE GENOMIC DNA]</scope>
    <source>
        <strain evidence="13">SpSt-381</strain>
    </source>
</reference>
<dbReference type="GO" id="GO:0008360">
    <property type="term" value="P:regulation of cell shape"/>
    <property type="evidence" value="ECO:0007669"/>
    <property type="project" value="UniProtKB-KW"/>
</dbReference>
<keyword evidence="3" id="KW-0328">Glycosyltransferase</keyword>
<dbReference type="GO" id="GO:0071555">
    <property type="term" value="P:cell wall organization"/>
    <property type="evidence" value="ECO:0007669"/>
    <property type="project" value="UniProtKB-KW"/>
</dbReference>
<dbReference type="EMBL" id="DSQF01000023">
    <property type="protein sequence ID" value="HGZ44062.1"/>
    <property type="molecule type" value="Genomic_DNA"/>
</dbReference>
<dbReference type="PANTHER" id="PTHR30400">
    <property type="entry name" value="MONOFUNCTIONAL BIOSYNTHETIC PEPTIDOGLYCAN TRANSGLYCOSYLASE"/>
    <property type="match status" value="1"/>
</dbReference>
<evidence type="ECO:0000256" key="3">
    <source>
        <dbReference type="ARBA" id="ARBA00022676"/>
    </source>
</evidence>
<protein>
    <recommendedName>
        <fullName evidence="12">Glycosyl transferase family 51 domain-containing protein</fullName>
    </recommendedName>
</protein>
<evidence type="ECO:0000256" key="11">
    <source>
        <dbReference type="SAM" id="MobiDB-lite"/>
    </source>
</evidence>
<gene>
    <name evidence="13" type="ORF">ENR23_11700</name>
</gene>
<dbReference type="Gene3D" id="1.10.3810.10">
    <property type="entry name" value="Biosynthetic peptidoglycan transglycosylase-like"/>
    <property type="match status" value="1"/>
</dbReference>
<keyword evidence="2" id="KW-0997">Cell inner membrane</keyword>
<evidence type="ECO:0000256" key="1">
    <source>
        <dbReference type="ARBA" id="ARBA00022475"/>
    </source>
</evidence>
<evidence type="ECO:0000256" key="4">
    <source>
        <dbReference type="ARBA" id="ARBA00022679"/>
    </source>
</evidence>
<sequence length="619" mass="65984">MRALPAAFASPRVRIALAVAALAALAWAGGLAARAAVVARLRAATAERGWSASWRALDVAFPLRVRVRGLAVDDARSGAAIVRAESLEVSVSPWSLLALSPAPSSVRLARARVAVPRAAAAAPDTLDPGPEPARGRRDERPVAPRVQRAAEAAARAVLLPARRLPRLALSDVTVSLAGRAGDADDPADTAGATVTLERLDLHPVPGGVSLEARGALGLERPVPFAFDLAYGHDDRLAGHARFMIPDPAADTLAPLALAVDGRVTQDRRRGELRVADSTRIAIGEVELRAGGRVARAGPAVSLALAADGVTPDAFARSVPRPMLGPLAGVVARGAWDWRFALDLDLGDPGAARVEARVVPRGLTLDLARTRLEFPPPEGPFTATVRLPRGRVVTRELSPANPHFRPLEAMDSLLVHAVVTNEDGGFFRHGGFNLEAVEGAIADNLRAGRFVRGAGTITMQLARNLYLGHERTLSRKMQEVLLAWILEHLTWLEKRRLLEIYLNVIEWGPGVHGADEAAAYYFGKDAGRLTLDESLFLTTVIPAPSRWRGRLDAGGSLRPWARAQMHFIGRAMVAKGWLRAEELPPADSLRIEVRGPARDVLFPPAARDSAAARAEAAGPS</sequence>
<name>A0A832MKS1_UNCEI</name>
<dbReference type="GO" id="GO:0009274">
    <property type="term" value="C:peptidoglycan-based cell wall"/>
    <property type="evidence" value="ECO:0007669"/>
    <property type="project" value="InterPro"/>
</dbReference>
<evidence type="ECO:0000256" key="6">
    <source>
        <dbReference type="ARBA" id="ARBA00022960"/>
    </source>
</evidence>
<dbReference type="AlphaFoldDB" id="A0A832MKS1"/>
<comment type="caution">
    <text evidence="13">The sequence shown here is derived from an EMBL/GenBank/DDBJ whole genome shotgun (WGS) entry which is preliminary data.</text>
</comment>
<dbReference type="GO" id="GO:0016020">
    <property type="term" value="C:membrane"/>
    <property type="evidence" value="ECO:0007669"/>
    <property type="project" value="InterPro"/>
</dbReference>
<keyword evidence="9" id="KW-0472">Membrane</keyword>
<keyword evidence="8" id="KW-1133">Transmembrane helix</keyword>
<evidence type="ECO:0000256" key="9">
    <source>
        <dbReference type="ARBA" id="ARBA00023136"/>
    </source>
</evidence>
<feature type="domain" description="Glycosyl transferase family 51" evidence="12">
    <location>
        <begin position="397"/>
        <end position="547"/>
    </location>
</feature>
<dbReference type="Pfam" id="PF00912">
    <property type="entry name" value="Transgly"/>
    <property type="match status" value="1"/>
</dbReference>
<organism evidence="13">
    <name type="scientific">Eiseniibacteriota bacterium</name>
    <dbReference type="NCBI Taxonomy" id="2212470"/>
    <lineage>
        <taxon>Bacteria</taxon>
        <taxon>Candidatus Eiseniibacteriota</taxon>
    </lineage>
</organism>
<evidence type="ECO:0000256" key="8">
    <source>
        <dbReference type="ARBA" id="ARBA00022989"/>
    </source>
</evidence>